<dbReference type="Gene3D" id="3.40.50.1220">
    <property type="entry name" value="TPP-binding domain"/>
    <property type="match status" value="1"/>
</dbReference>
<dbReference type="InterPro" id="IPR014730">
    <property type="entry name" value="ETF_a/b_N"/>
</dbReference>
<dbReference type="AlphaFoldDB" id="A0A316TQP3"/>
<organism evidence="10 11">
    <name type="scientific">Rhodohalobacter mucosus</name>
    <dbReference type="NCBI Taxonomy" id="2079485"/>
    <lineage>
        <taxon>Bacteria</taxon>
        <taxon>Pseudomonadati</taxon>
        <taxon>Balneolota</taxon>
        <taxon>Balneolia</taxon>
        <taxon>Balneolales</taxon>
        <taxon>Balneolaceae</taxon>
        <taxon>Rhodohalobacter</taxon>
    </lineage>
</organism>
<feature type="binding site" evidence="8">
    <location>
        <position position="290"/>
    </location>
    <ligand>
        <name>FAD</name>
        <dbReference type="ChEBI" id="CHEBI:57692"/>
    </ligand>
</feature>
<evidence type="ECO:0000256" key="7">
    <source>
        <dbReference type="ARBA" id="ARBA00079299"/>
    </source>
</evidence>
<protein>
    <recommendedName>
        <fullName evidence="6">Electron transfer flavoprotein subunit alpha</fullName>
    </recommendedName>
    <alternativeName>
        <fullName evidence="7">Electron transfer flavoprotein large subunit</fullName>
    </alternativeName>
</protein>
<keyword evidence="4" id="KW-0813">Transport</keyword>
<feature type="domain" description="Electron transfer flavoprotein alpha/beta-subunit N-terminal" evidence="9">
    <location>
        <begin position="5"/>
        <end position="189"/>
    </location>
</feature>
<comment type="caution">
    <text evidence="10">The sequence shown here is derived from an EMBL/GenBank/DDBJ whole genome shotgun (WGS) entry which is preliminary data.</text>
</comment>
<evidence type="ECO:0000256" key="2">
    <source>
        <dbReference type="ARBA" id="ARBA00022630"/>
    </source>
</evidence>
<evidence type="ECO:0000256" key="4">
    <source>
        <dbReference type="ARBA" id="ARBA00022982"/>
    </source>
</evidence>
<dbReference type="SUPFAM" id="SSF52402">
    <property type="entry name" value="Adenine nucleotide alpha hydrolases-like"/>
    <property type="match status" value="1"/>
</dbReference>
<dbReference type="Pfam" id="PF01012">
    <property type="entry name" value="ETF"/>
    <property type="match status" value="1"/>
</dbReference>
<dbReference type="GO" id="GO:0033539">
    <property type="term" value="P:fatty acid beta-oxidation using acyl-CoA dehydrogenase"/>
    <property type="evidence" value="ECO:0007669"/>
    <property type="project" value="TreeGrafter"/>
</dbReference>
<proteinExistence type="inferred from homology"/>
<evidence type="ECO:0000256" key="1">
    <source>
        <dbReference type="ARBA" id="ARBA00005817"/>
    </source>
</evidence>
<dbReference type="GO" id="GO:0050660">
    <property type="term" value="F:flavin adenine dinucleotide binding"/>
    <property type="evidence" value="ECO:0007669"/>
    <property type="project" value="InterPro"/>
</dbReference>
<evidence type="ECO:0000256" key="5">
    <source>
        <dbReference type="ARBA" id="ARBA00025649"/>
    </source>
</evidence>
<dbReference type="InterPro" id="IPR001308">
    <property type="entry name" value="ETF_a/FixB"/>
</dbReference>
<keyword evidence="4" id="KW-0249">Electron transport</keyword>
<keyword evidence="2" id="KW-0285">Flavoprotein</keyword>
<accession>A0A316TQP3</accession>
<dbReference type="SMART" id="SM00893">
    <property type="entry name" value="ETF"/>
    <property type="match status" value="1"/>
</dbReference>
<reference evidence="10 11" key="1">
    <citation type="submission" date="2018-05" db="EMBL/GenBank/DDBJ databases">
        <title>Rhodohalobacter halophilus gen. nov., sp. nov., a moderately halophilic member of the family Balneolaceae.</title>
        <authorList>
            <person name="Liu Z.-W."/>
        </authorList>
    </citation>
    <scope>NUCLEOTIDE SEQUENCE [LARGE SCALE GENOMIC DNA]</scope>
    <source>
        <strain evidence="10 11">8A47</strain>
    </source>
</reference>
<feature type="binding site" evidence="8">
    <location>
        <begin position="238"/>
        <end position="239"/>
    </location>
    <ligand>
        <name>FAD</name>
        <dbReference type="ChEBI" id="CHEBI:57692"/>
    </ligand>
</feature>
<dbReference type="PANTHER" id="PTHR43153">
    <property type="entry name" value="ELECTRON TRANSFER FLAVOPROTEIN ALPHA"/>
    <property type="match status" value="1"/>
</dbReference>
<dbReference type="PANTHER" id="PTHR43153:SF1">
    <property type="entry name" value="ELECTRON TRANSFER FLAVOPROTEIN SUBUNIT ALPHA, MITOCHONDRIAL"/>
    <property type="match status" value="1"/>
</dbReference>
<comment type="function">
    <text evidence="5">The electron transfer flavoprotein serves as a specific electron acceptor for other dehydrogenases. It transfers the electrons to the main respiratory chain via ETF-ubiquinone oxidoreductase (ETF dehydrogenase).</text>
</comment>
<feature type="binding site" evidence="8">
    <location>
        <begin position="269"/>
        <end position="276"/>
    </location>
    <ligand>
        <name>FAD</name>
        <dbReference type="ChEBI" id="CHEBI:57692"/>
    </ligand>
</feature>
<evidence type="ECO:0000256" key="6">
    <source>
        <dbReference type="ARBA" id="ARBA00068674"/>
    </source>
</evidence>
<dbReference type="EMBL" id="QGGB01000005">
    <property type="protein sequence ID" value="PWN06927.1"/>
    <property type="molecule type" value="Genomic_DNA"/>
</dbReference>
<comment type="cofactor">
    <cofactor evidence="8">
        <name>FAD</name>
        <dbReference type="ChEBI" id="CHEBI:57692"/>
    </cofactor>
    <text evidence="8">Binds 1 FAD per dimer.</text>
</comment>
<gene>
    <name evidence="10" type="ORF">DDZ15_06545</name>
</gene>
<dbReference type="RefSeq" id="WP_109646276.1">
    <property type="nucleotide sequence ID" value="NZ_QGGB01000005.1"/>
</dbReference>
<evidence type="ECO:0000259" key="9">
    <source>
        <dbReference type="SMART" id="SM00893"/>
    </source>
</evidence>
<comment type="similarity">
    <text evidence="1">Belongs to the ETF alpha-subunit/FixB family.</text>
</comment>
<dbReference type="InterPro" id="IPR029035">
    <property type="entry name" value="DHS-like_NAD/FAD-binding_dom"/>
</dbReference>
<dbReference type="Gene3D" id="3.40.50.620">
    <property type="entry name" value="HUPs"/>
    <property type="match status" value="1"/>
</dbReference>
<evidence type="ECO:0000313" key="11">
    <source>
        <dbReference type="Proteomes" id="UP000245533"/>
    </source>
</evidence>
<dbReference type="FunFam" id="3.40.50.1220:FF:000001">
    <property type="entry name" value="Electron transfer flavoprotein, alpha subunit"/>
    <property type="match status" value="1"/>
</dbReference>
<evidence type="ECO:0000256" key="3">
    <source>
        <dbReference type="ARBA" id="ARBA00022827"/>
    </source>
</evidence>
<dbReference type="InterPro" id="IPR014731">
    <property type="entry name" value="ETF_asu_C"/>
</dbReference>
<dbReference type="Pfam" id="PF00766">
    <property type="entry name" value="ETF_alpha"/>
    <property type="match status" value="1"/>
</dbReference>
<feature type="binding site" evidence="8">
    <location>
        <position position="213"/>
    </location>
    <ligand>
        <name>FAD</name>
        <dbReference type="ChEBI" id="CHEBI:57692"/>
    </ligand>
</feature>
<keyword evidence="3 8" id="KW-0274">FAD</keyword>
<sequence length="327" mass="34481">MSTQLLTYISVNDGKIKRSSLEVLSRCNQLAEKHGGTSAAIVISDSVSGIADELKQYGPSAIYTIEDPIFKNHLNTPLLRAMSKAVEEIQPSVVAFASTEGSKDILGALAANKKAAALPDMSEFELSDGGVKGKRPVMASKIISAVEATGSPVFISVRSGSYDVAENETNPEITSIPFSFSDDDLKITLREIISASSDRIDLNEAEAVVAAGRGVKDEEGRELISELASVLNAGIGASRALTEAGAYDPSLQIGQTGKVVSPQLYIGVGISGAIQHVAGMANSKVVVAINKDPDAPIFDIADYGLVGDLYKVLPPFIEELKKVKSEK</sequence>
<dbReference type="SUPFAM" id="SSF52467">
    <property type="entry name" value="DHS-like NAD/FAD-binding domain"/>
    <property type="match status" value="1"/>
</dbReference>
<dbReference type="Proteomes" id="UP000245533">
    <property type="component" value="Unassembled WGS sequence"/>
</dbReference>
<feature type="binding site" evidence="8">
    <location>
        <begin position="252"/>
        <end position="256"/>
    </location>
    <ligand>
        <name>FAD</name>
        <dbReference type="ChEBI" id="CHEBI:57692"/>
    </ligand>
</feature>
<evidence type="ECO:0000256" key="8">
    <source>
        <dbReference type="PIRSR" id="PIRSR000089-1"/>
    </source>
</evidence>
<dbReference type="PIRSF" id="PIRSF000089">
    <property type="entry name" value="Electra_flavoP_a"/>
    <property type="match status" value="1"/>
</dbReference>
<name>A0A316TQP3_9BACT</name>
<keyword evidence="11" id="KW-1185">Reference proteome</keyword>
<dbReference type="InterPro" id="IPR014729">
    <property type="entry name" value="Rossmann-like_a/b/a_fold"/>
</dbReference>
<dbReference type="GO" id="GO:0009055">
    <property type="term" value="F:electron transfer activity"/>
    <property type="evidence" value="ECO:0007669"/>
    <property type="project" value="InterPro"/>
</dbReference>
<evidence type="ECO:0000313" key="10">
    <source>
        <dbReference type="EMBL" id="PWN06927.1"/>
    </source>
</evidence>
<dbReference type="OrthoDB" id="9770286at2"/>